<dbReference type="RefSeq" id="WP_340236956.1">
    <property type="nucleotide sequence ID" value="NZ_JBBEWC010000007.1"/>
</dbReference>
<sequence>MKTITDLTIENSVLREQLKKQEERTALLEKQKTYLIGFSNRLLLKFKNTK</sequence>
<comment type="caution">
    <text evidence="2">The sequence shown here is derived from an EMBL/GenBank/DDBJ whole genome shotgun (WGS) entry which is preliminary data.</text>
</comment>
<keyword evidence="1" id="KW-0175">Coiled coil</keyword>
<accession>A0ABW5J9J8</accession>
<gene>
    <name evidence="2" type="ORF">ACFSR2_10870</name>
</gene>
<proteinExistence type="predicted"/>
<evidence type="ECO:0008006" key="4">
    <source>
        <dbReference type="Google" id="ProtNLM"/>
    </source>
</evidence>
<dbReference type="EMBL" id="JBHULC010000009">
    <property type="protein sequence ID" value="MFD2521390.1"/>
    <property type="molecule type" value="Genomic_DNA"/>
</dbReference>
<organism evidence="2 3">
    <name type="scientific">Emticicia soli</name>
    <dbReference type="NCBI Taxonomy" id="2027878"/>
    <lineage>
        <taxon>Bacteria</taxon>
        <taxon>Pseudomonadati</taxon>
        <taxon>Bacteroidota</taxon>
        <taxon>Cytophagia</taxon>
        <taxon>Cytophagales</taxon>
        <taxon>Leadbetterellaceae</taxon>
        <taxon>Emticicia</taxon>
    </lineage>
</organism>
<protein>
    <recommendedName>
        <fullName evidence="4">Transposase</fullName>
    </recommendedName>
</protein>
<reference evidence="3" key="1">
    <citation type="journal article" date="2019" name="Int. J. Syst. Evol. Microbiol.">
        <title>The Global Catalogue of Microorganisms (GCM) 10K type strain sequencing project: providing services to taxonomists for standard genome sequencing and annotation.</title>
        <authorList>
            <consortium name="The Broad Institute Genomics Platform"/>
            <consortium name="The Broad Institute Genome Sequencing Center for Infectious Disease"/>
            <person name="Wu L."/>
            <person name="Ma J."/>
        </authorList>
    </citation>
    <scope>NUCLEOTIDE SEQUENCE [LARGE SCALE GENOMIC DNA]</scope>
    <source>
        <strain evidence="3">KCTC 52344</strain>
    </source>
</reference>
<evidence type="ECO:0000313" key="3">
    <source>
        <dbReference type="Proteomes" id="UP001597510"/>
    </source>
</evidence>
<evidence type="ECO:0000256" key="1">
    <source>
        <dbReference type="SAM" id="Coils"/>
    </source>
</evidence>
<evidence type="ECO:0000313" key="2">
    <source>
        <dbReference type="EMBL" id="MFD2521390.1"/>
    </source>
</evidence>
<feature type="coiled-coil region" evidence="1">
    <location>
        <begin position="4"/>
        <end position="31"/>
    </location>
</feature>
<name>A0ABW5J9J8_9BACT</name>
<dbReference type="Proteomes" id="UP001597510">
    <property type="component" value="Unassembled WGS sequence"/>
</dbReference>
<keyword evidence="3" id="KW-1185">Reference proteome</keyword>